<evidence type="ECO:0000259" key="1">
    <source>
        <dbReference type="PROSITE" id="PS50887"/>
    </source>
</evidence>
<reference evidence="2 3" key="1">
    <citation type="submission" date="2018-09" db="EMBL/GenBank/DDBJ databases">
        <title>Sphingomonas peninsula sp. nov., isolated from fildes peninsula, Antarctic soil.</title>
        <authorList>
            <person name="Yingchao G."/>
        </authorList>
    </citation>
    <scope>NUCLEOTIDE SEQUENCE [LARGE SCALE GENOMIC DNA]</scope>
    <source>
        <strain evidence="2 3">YZ-8</strain>
    </source>
</reference>
<dbReference type="InterPro" id="IPR000160">
    <property type="entry name" value="GGDEF_dom"/>
</dbReference>
<dbReference type="EMBL" id="CP032829">
    <property type="protein sequence ID" value="AYJ85990.1"/>
    <property type="molecule type" value="Genomic_DNA"/>
</dbReference>
<keyword evidence="3" id="KW-1185">Reference proteome</keyword>
<dbReference type="PROSITE" id="PS50887">
    <property type="entry name" value="GGDEF"/>
    <property type="match status" value="1"/>
</dbReference>
<dbReference type="AlphaFoldDB" id="A0A494TAE0"/>
<dbReference type="PANTHER" id="PTHR46663">
    <property type="entry name" value="DIGUANYLATE CYCLASE DGCT-RELATED"/>
    <property type="match status" value="1"/>
</dbReference>
<organism evidence="2 3">
    <name type="scientific">Sphingomonas paeninsulae</name>
    <dbReference type="NCBI Taxonomy" id="2319844"/>
    <lineage>
        <taxon>Bacteria</taxon>
        <taxon>Pseudomonadati</taxon>
        <taxon>Pseudomonadota</taxon>
        <taxon>Alphaproteobacteria</taxon>
        <taxon>Sphingomonadales</taxon>
        <taxon>Sphingomonadaceae</taxon>
        <taxon>Sphingomonas</taxon>
    </lineage>
</organism>
<dbReference type="InterPro" id="IPR029787">
    <property type="entry name" value="Nucleotide_cyclase"/>
</dbReference>
<evidence type="ECO:0000313" key="2">
    <source>
        <dbReference type="EMBL" id="AYJ85990.1"/>
    </source>
</evidence>
<dbReference type="InterPro" id="IPR043128">
    <property type="entry name" value="Rev_trsase/Diguanyl_cyclase"/>
</dbReference>
<evidence type="ECO:0000313" key="3">
    <source>
        <dbReference type="Proteomes" id="UP000276254"/>
    </source>
</evidence>
<feature type="domain" description="GGDEF" evidence="1">
    <location>
        <begin position="1"/>
        <end position="69"/>
    </location>
</feature>
<dbReference type="PANTHER" id="PTHR46663:SF2">
    <property type="entry name" value="GGDEF DOMAIN-CONTAINING PROTEIN"/>
    <property type="match status" value="1"/>
</dbReference>
<dbReference type="Gene3D" id="3.30.70.270">
    <property type="match status" value="1"/>
</dbReference>
<dbReference type="RefSeq" id="WP_121152614.1">
    <property type="nucleotide sequence ID" value="NZ_CP032829.1"/>
</dbReference>
<gene>
    <name evidence="2" type="ORF">D3Y57_08415</name>
</gene>
<dbReference type="NCBIfam" id="TIGR00254">
    <property type="entry name" value="GGDEF"/>
    <property type="match status" value="1"/>
</dbReference>
<proteinExistence type="predicted"/>
<dbReference type="KEGG" id="spha:D3Y57_08415"/>
<protein>
    <submittedName>
        <fullName evidence="2">GGDEF domain-containing protein</fullName>
    </submittedName>
</protein>
<name>A0A494TAE0_SPHPE</name>
<accession>A0A494TAE0</accession>
<dbReference type="Pfam" id="PF00990">
    <property type="entry name" value="GGDEF"/>
    <property type="match status" value="1"/>
</dbReference>
<dbReference type="Proteomes" id="UP000276254">
    <property type="component" value="Chromosome"/>
</dbReference>
<dbReference type="SUPFAM" id="SSF55073">
    <property type="entry name" value="Nucleotide cyclase"/>
    <property type="match status" value="1"/>
</dbReference>
<sequence>MLLIDLDGFKAVNDRHGHPTGDRVLREVARRLTETVSDEGLAVRLGGDEFCVIQTGLAKGGMPKRWGAD</sequence>
<dbReference type="OrthoDB" id="9759607at2"/>
<dbReference type="InterPro" id="IPR052163">
    <property type="entry name" value="DGC-Regulatory_Protein"/>
</dbReference>
<dbReference type="CDD" id="cd01949">
    <property type="entry name" value="GGDEF"/>
    <property type="match status" value="1"/>
</dbReference>